<dbReference type="OrthoDB" id="6730379at2759"/>
<feature type="region of interest" description="Disordered" evidence="3">
    <location>
        <begin position="139"/>
        <end position="159"/>
    </location>
</feature>
<evidence type="ECO:0000256" key="2">
    <source>
        <dbReference type="PROSITE-ProRule" id="PRU00176"/>
    </source>
</evidence>
<feature type="compositionally biased region" description="Low complexity" evidence="3">
    <location>
        <begin position="14"/>
        <end position="50"/>
    </location>
</feature>
<dbReference type="Proteomes" id="UP000054845">
    <property type="component" value="Unassembled WGS sequence"/>
</dbReference>
<feature type="region of interest" description="Disordered" evidence="3">
    <location>
        <begin position="1"/>
        <end position="54"/>
    </location>
</feature>
<dbReference type="AlphaFoldDB" id="A0A0P1B8W6"/>
<dbReference type="InterPro" id="IPR000504">
    <property type="entry name" value="RRM_dom"/>
</dbReference>
<protein>
    <recommendedName>
        <fullName evidence="4">RRM domain-containing protein</fullName>
    </recommendedName>
</protein>
<dbReference type="EMBL" id="CCYA01000118">
    <property type="protein sequence ID" value="CEH12174.1"/>
    <property type="molecule type" value="Genomic_DNA"/>
</dbReference>
<dbReference type="InterPro" id="IPR012677">
    <property type="entry name" value="Nucleotide-bd_a/b_plait_sf"/>
</dbReference>
<evidence type="ECO:0000256" key="1">
    <source>
        <dbReference type="ARBA" id="ARBA00022884"/>
    </source>
</evidence>
<organism evidence="5 6">
    <name type="scientific">Ceraceosorus bombacis</name>
    <dbReference type="NCBI Taxonomy" id="401625"/>
    <lineage>
        <taxon>Eukaryota</taxon>
        <taxon>Fungi</taxon>
        <taxon>Dikarya</taxon>
        <taxon>Basidiomycota</taxon>
        <taxon>Ustilaginomycotina</taxon>
        <taxon>Exobasidiomycetes</taxon>
        <taxon>Ceraceosorales</taxon>
        <taxon>Ceraceosoraceae</taxon>
        <taxon>Ceraceosorus</taxon>
    </lineage>
</organism>
<dbReference type="Gene3D" id="3.30.70.330">
    <property type="match status" value="1"/>
</dbReference>
<keyword evidence="6" id="KW-1185">Reference proteome</keyword>
<reference evidence="5 6" key="1">
    <citation type="submission" date="2014-09" db="EMBL/GenBank/DDBJ databases">
        <authorList>
            <person name="Magalhaes I.L.F."/>
            <person name="Oliveira U."/>
            <person name="Santos F.R."/>
            <person name="Vidigal T.H.D.A."/>
            <person name="Brescovit A.D."/>
            <person name="Santos A.J."/>
        </authorList>
    </citation>
    <scope>NUCLEOTIDE SEQUENCE [LARGE SCALE GENOMIC DNA]</scope>
</reference>
<dbReference type="SUPFAM" id="SSF54928">
    <property type="entry name" value="RNA-binding domain, RBD"/>
    <property type="match status" value="1"/>
</dbReference>
<dbReference type="InterPro" id="IPR035979">
    <property type="entry name" value="RBD_domain_sf"/>
</dbReference>
<dbReference type="PANTHER" id="PTHR48027">
    <property type="entry name" value="HETEROGENEOUS NUCLEAR RIBONUCLEOPROTEIN 87F-RELATED"/>
    <property type="match status" value="1"/>
</dbReference>
<dbReference type="GO" id="GO:0003723">
    <property type="term" value="F:RNA binding"/>
    <property type="evidence" value="ECO:0007669"/>
    <property type="project" value="UniProtKB-UniRule"/>
</dbReference>
<dbReference type="SMART" id="SM00360">
    <property type="entry name" value="RRM"/>
    <property type="match status" value="1"/>
</dbReference>
<sequence>MPASLPSRPITSHSSRSALAPYPSSRPSASKSSNSTGTGTSTSTSTGTNNRPKSRTRLFVSSLSPGVNEAALATIYKPYGSIIDLHLVFYSTGELKGKSRGYAFVEFARIEDAEMARVNTDGRLLAGKHIRVGFADVRPETSSGSATHRHRHQETKQQTTLSIVKNANRPEGTAAKIAAMEAKLAAMRSKGSE</sequence>
<evidence type="ECO:0000313" key="6">
    <source>
        <dbReference type="Proteomes" id="UP000054845"/>
    </source>
</evidence>
<dbReference type="InterPro" id="IPR052462">
    <property type="entry name" value="SLIRP/GR-RBP-like"/>
</dbReference>
<dbReference type="Pfam" id="PF00076">
    <property type="entry name" value="RRM_1"/>
    <property type="match status" value="1"/>
</dbReference>
<dbReference type="STRING" id="401625.A0A0P1B8W6"/>
<evidence type="ECO:0000256" key="3">
    <source>
        <dbReference type="SAM" id="MobiDB-lite"/>
    </source>
</evidence>
<name>A0A0P1B8W6_9BASI</name>
<evidence type="ECO:0000313" key="5">
    <source>
        <dbReference type="EMBL" id="CEH12174.1"/>
    </source>
</evidence>
<accession>A0A0P1B8W6</accession>
<keyword evidence="1 2" id="KW-0694">RNA-binding</keyword>
<dbReference type="PROSITE" id="PS50102">
    <property type="entry name" value="RRM"/>
    <property type="match status" value="1"/>
</dbReference>
<evidence type="ECO:0000259" key="4">
    <source>
        <dbReference type="PROSITE" id="PS50102"/>
    </source>
</evidence>
<proteinExistence type="predicted"/>
<feature type="domain" description="RRM" evidence="4">
    <location>
        <begin position="56"/>
        <end position="137"/>
    </location>
</feature>